<dbReference type="PANTHER" id="PTHR33223:SF9">
    <property type="entry name" value="RETROTRANSPOSON GAG DOMAIN-CONTAINING PROTEIN"/>
    <property type="match status" value="1"/>
</dbReference>
<dbReference type="Proteomes" id="UP000712281">
    <property type="component" value="Unassembled WGS sequence"/>
</dbReference>
<evidence type="ECO:0000313" key="3">
    <source>
        <dbReference type="EMBL" id="KAF2555853.1"/>
    </source>
</evidence>
<dbReference type="InterPro" id="IPR005162">
    <property type="entry name" value="Retrotrans_gag_dom"/>
</dbReference>
<reference evidence="3" key="1">
    <citation type="submission" date="2019-12" db="EMBL/GenBank/DDBJ databases">
        <title>Genome sequencing and annotation of Brassica cretica.</title>
        <authorList>
            <person name="Studholme D.J."/>
            <person name="Sarris P.F."/>
        </authorList>
    </citation>
    <scope>NUCLEOTIDE SEQUENCE</scope>
    <source>
        <strain evidence="3">PFS-001/15</strain>
        <tissue evidence="3">Leaf</tissue>
    </source>
</reference>
<dbReference type="Pfam" id="PF03732">
    <property type="entry name" value="Retrotrans_gag"/>
    <property type="match status" value="1"/>
</dbReference>
<feature type="domain" description="Retrotransposon gag" evidence="2">
    <location>
        <begin position="21"/>
        <end position="76"/>
    </location>
</feature>
<feature type="region of interest" description="Disordered" evidence="1">
    <location>
        <begin position="90"/>
        <end position="125"/>
    </location>
</feature>
<accession>A0A8S9HCT6</accession>
<dbReference type="PANTHER" id="PTHR33223">
    <property type="entry name" value="CCHC-TYPE DOMAIN-CONTAINING PROTEIN"/>
    <property type="match status" value="1"/>
</dbReference>
<evidence type="ECO:0000256" key="1">
    <source>
        <dbReference type="SAM" id="MobiDB-lite"/>
    </source>
</evidence>
<organism evidence="3 4">
    <name type="scientific">Brassica cretica</name>
    <name type="common">Mustard</name>
    <dbReference type="NCBI Taxonomy" id="69181"/>
    <lineage>
        <taxon>Eukaryota</taxon>
        <taxon>Viridiplantae</taxon>
        <taxon>Streptophyta</taxon>
        <taxon>Embryophyta</taxon>
        <taxon>Tracheophyta</taxon>
        <taxon>Spermatophyta</taxon>
        <taxon>Magnoliopsida</taxon>
        <taxon>eudicotyledons</taxon>
        <taxon>Gunneridae</taxon>
        <taxon>Pentapetalae</taxon>
        <taxon>rosids</taxon>
        <taxon>malvids</taxon>
        <taxon>Brassicales</taxon>
        <taxon>Brassicaceae</taxon>
        <taxon>Brassiceae</taxon>
        <taxon>Brassica</taxon>
    </lineage>
</organism>
<feature type="compositionally biased region" description="Basic and acidic residues" evidence="1">
    <location>
        <begin position="90"/>
        <end position="119"/>
    </location>
</feature>
<proteinExistence type="predicted"/>
<evidence type="ECO:0000259" key="2">
    <source>
        <dbReference type="Pfam" id="PF03732"/>
    </source>
</evidence>
<comment type="caution">
    <text evidence="3">The sequence shown here is derived from an EMBL/GenBank/DDBJ whole genome shotgun (WGS) entry which is preliminary data.</text>
</comment>
<sequence>MLAVALPKESCEATMRKGFGSTLIGPALQWYINLPTRSISSFASLSDNFVEQFASSMSLERTSDGLYDILQHRTMEDVLSRAGAQVKWEEDVASRAKAQPKQDQKSARSDQGNRDERSSQSENQRLDLYQGVWIDVGHKRDGSPPDTPRLLVWI</sequence>
<name>A0A8S9HCT6_BRACR</name>
<protein>
    <recommendedName>
        <fullName evidence="2">Retrotransposon gag domain-containing protein</fullName>
    </recommendedName>
</protein>
<dbReference type="AlphaFoldDB" id="A0A8S9HCT6"/>
<evidence type="ECO:0000313" key="4">
    <source>
        <dbReference type="Proteomes" id="UP000712281"/>
    </source>
</evidence>
<gene>
    <name evidence="3" type="ORF">F2Q68_00015600</name>
</gene>
<dbReference type="EMBL" id="QGKW02001940">
    <property type="protein sequence ID" value="KAF2555853.1"/>
    <property type="molecule type" value="Genomic_DNA"/>
</dbReference>